<evidence type="ECO:0000256" key="3">
    <source>
        <dbReference type="ARBA" id="ARBA00023098"/>
    </source>
</evidence>
<dbReference type="PANTHER" id="PTHR43272:SF32">
    <property type="entry name" value="AMP-DEPENDENT SYNTHETASE_LIGASE DOMAIN-CONTAINING PROTEIN"/>
    <property type="match status" value="1"/>
</dbReference>
<evidence type="ECO:0000256" key="4">
    <source>
        <dbReference type="ARBA" id="ARBA00024484"/>
    </source>
</evidence>
<dbReference type="SUPFAM" id="SSF56801">
    <property type="entry name" value="Acetyl-CoA synthetase-like"/>
    <property type="match status" value="1"/>
</dbReference>
<organism evidence="6 7">
    <name type="scientific">Enhygromyxa salina</name>
    <dbReference type="NCBI Taxonomy" id="215803"/>
    <lineage>
        <taxon>Bacteria</taxon>
        <taxon>Pseudomonadati</taxon>
        <taxon>Myxococcota</taxon>
        <taxon>Polyangia</taxon>
        <taxon>Nannocystales</taxon>
        <taxon>Nannocystaceae</taxon>
        <taxon>Enhygromyxa</taxon>
    </lineage>
</organism>
<accession>A0A0C2CY90</accession>
<evidence type="ECO:0000256" key="2">
    <source>
        <dbReference type="ARBA" id="ARBA00022832"/>
    </source>
</evidence>
<evidence type="ECO:0000256" key="1">
    <source>
        <dbReference type="ARBA" id="ARBA00022598"/>
    </source>
</evidence>
<dbReference type="CDD" id="cd05907">
    <property type="entry name" value="VL_LC_FACS_like"/>
    <property type="match status" value="1"/>
</dbReference>
<evidence type="ECO:0000313" key="7">
    <source>
        <dbReference type="Proteomes" id="UP000031599"/>
    </source>
</evidence>
<dbReference type="AlphaFoldDB" id="A0A0C2CY90"/>
<keyword evidence="2" id="KW-0276">Fatty acid metabolism</keyword>
<reference evidence="6 7" key="1">
    <citation type="submission" date="2014-12" db="EMBL/GenBank/DDBJ databases">
        <title>Genome assembly of Enhygromyxa salina DSM 15201.</title>
        <authorList>
            <person name="Sharma G."/>
            <person name="Subramanian S."/>
        </authorList>
    </citation>
    <scope>NUCLEOTIDE SEQUENCE [LARGE SCALE GENOMIC DNA]</scope>
    <source>
        <strain evidence="6 7">DSM 15201</strain>
    </source>
</reference>
<name>A0A0C2CY90_9BACT</name>
<gene>
    <name evidence="6" type="ORF">DB30_01000</name>
</gene>
<dbReference type="Gene3D" id="3.30.300.30">
    <property type="match status" value="1"/>
</dbReference>
<evidence type="ECO:0000313" key="6">
    <source>
        <dbReference type="EMBL" id="KIG12792.1"/>
    </source>
</evidence>
<comment type="catalytic activity">
    <reaction evidence="4">
        <text>a long-chain fatty acid + ATP + CoA = a long-chain fatty acyl-CoA + AMP + diphosphate</text>
        <dbReference type="Rhea" id="RHEA:15421"/>
        <dbReference type="ChEBI" id="CHEBI:30616"/>
        <dbReference type="ChEBI" id="CHEBI:33019"/>
        <dbReference type="ChEBI" id="CHEBI:57287"/>
        <dbReference type="ChEBI" id="CHEBI:57560"/>
        <dbReference type="ChEBI" id="CHEBI:83139"/>
        <dbReference type="ChEBI" id="CHEBI:456215"/>
        <dbReference type="EC" id="6.2.1.3"/>
    </reaction>
    <physiologicalReaction direction="left-to-right" evidence="4">
        <dbReference type="Rhea" id="RHEA:15422"/>
    </physiologicalReaction>
</comment>
<dbReference type="Pfam" id="PF00501">
    <property type="entry name" value="AMP-binding"/>
    <property type="match status" value="1"/>
</dbReference>
<dbReference type="GO" id="GO:0016020">
    <property type="term" value="C:membrane"/>
    <property type="evidence" value="ECO:0007669"/>
    <property type="project" value="TreeGrafter"/>
</dbReference>
<dbReference type="InterPro" id="IPR000873">
    <property type="entry name" value="AMP-dep_synth/lig_dom"/>
</dbReference>
<dbReference type="PROSITE" id="PS00455">
    <property type="entry name" value="AMP_BINDING"/>
    <property type="match status" value="1"/>
</dbReference>
<dbReference type="InterPro" id="IPR020845">
    <property type="entry name" value="AMP-binding_CS"/>
</dbReference>
<protein>
    <submittedName>
        <fullName evidence="6">Long-chain-fatty-acid--CoA ligase</fullName>
    </submittedName>
</protein>
<proteinExistence type="predicted"/>
<dbReference type="EMBL" id="JMCC02000118">
    <property type="protein sequence ID" value="KIG12792.1"/>
    <property type="molecule type" value="Genomic_DNA"/>
</dbReference>
<keyword evidence="3" id="KW-0443">Lipid metabolism</keyword>
<dbReference type="InterPro" id="IPR045851">
    <property type="entry name" value="AMP-bd_C_sf"/>
</dbReference>
<dbReference type="Gene3D" id="3.40.50.12780">
    <property type="entry name" value="N-terminal domain of ligase-like"/>
    <property type="match status" value="1"/>
</dbReference>
<dbReference type="InterPro" id="IPR042099">
    <property type="entry name" value="ANL_N_sf"/>
</dbReference>
<dbReference type="PANTHER" id="PTHR43272">
    <property type="entry name" value="LONG-CHAIN-FATTY-ACID--COA LIGASE"/>
    <property type="match status" value="1"/>
</dbReference>
<evidence type="ECO:0000259" key="5">
    <source>
        <dbReference type="Pfam" id="PF00501"/>
    </source>
</evidence>
<sequence>MLEPEPAVPADTIISRLFEQARKRPTAPAYYIRHASGWRPTNFQDYVGEVKQAARALVGLGFEPGDNVGVLGFNRPEWTTMVLAGQAAGGAAAGIYTTCSASEVQYVVDHAQAVVVLVEDESQWAKLLPELDRLPALRHVVLMKGAKPVIHERVLSWEQFLAKGDAVPDKVIEDRVAAIEPDQLATLIYTSGTTGPPKGVMLSHHNIAWTAKVAVDMIASTEHDTALSYLPLAHIAEQTFTIYVPATTGASIYYAESLEKVPDNLKEVQPSVFFGVPRIWEKFHAGISAKLSQATGIKAKLVAWAMQQGEQAVQLRSNGRKPTGLGYAIANALIFSKLKPAIGLGNARVCVSGAAPIGREVLEFFAKLDIIVLEVYGQSEDSGPTSFNQPQRFRLGSVGPPVPGVDVKIADDGEILVRGPNVFLGYYNDEAATAETLVDGWLHSGDLGELRDGFLYITGRKKEIIITAGGKNVAPKNLEAALKHHPLINEAVVIGDRRKYLTALLTLDPDQALAWAKQRGISVAELPTSDELHAELQAHIDQMNKEFARVEQIKKFTVLPRNLTQEDGELTPTLKVKRKQVHEHFAAQIEAMYAD</sequence>
<dbReference type="Proteomes" id="UP000031599">
    <property type="component" value="Unassembled WGS sequence"/>
</dbReference>
<keyword evidence="1 6" id="KW-0436">Ligase</keyword>
<dbReference type="GO" id="GO:0004467">
    <property type="term" value="F:long-chain fatty acid-CoA ligase activity"/>
    <property type="evidence" value="ECO:0007669"/>
    <property type="project" value="UniProtKB-EC"/>
</dbReference>
<comment type="caution">
    <text evidence="6">The sequence shown here is derived from an EMBL/GenBank/DDBJ whole genome shotgun (WGS) entry which is preliminary data.</text>
</comment>
<feature type="domain" description="AMP-dependent synthetase/ligase" evidence="5">
    <location>
        <begin position="18"/>
        <end position="427"/>
    </location>
</feature>
<dbReference type="Pfam" id="PF23562">
    <property type="entry name" value="AMP-binding_C_3"/>
    <property type="match status" value="1"/>
</dbReference>